<evidence type="ECO:0000313" key="3">
    <source>
        <dbReference type="EMBL" id="MFC0389551.1"/>
    </source>
</evidence>
<accession>A0ABV6J0Z5</accession>
<name>A0ABV6J0Z5_9PROT</name>
<gene>
    <name evidence="3" type="ORF">ACFFIC_28985</name>
</gene>
<feature type="signal peptide" evidence="1">
    <location>
        <begin position="1"/>
        <end position="26"/>
    </location>
</feature>
<keyword evidence="4" id="KW-1185">Reference proteome</keyword>
<feature type="chain" id="PRO_5046870001" evidence="1">
    <location>
        <begin position="27"/>
        <end position="272"/>
    </location>
</feature>
<reference evidence="3 4" key="1">
    <citation type="submission" date="2024-09" db="EMBL/GenBank/DDBJ databases">
        <authorList>
            <person name="Sun Q."/>
            <person name="Mori K."/>
        </authorList>
    </citation>
    <scope>NUCLEOTIDE SEQUENCE [LARGE SCALE GENOMIC DNA]</scope>
    <source>
        <strain evidence="3 4">CCM 7468</strain>
    </source>
</reference>
<evidence type="ECO:0000256" key="1">
    <source>
        <dbReference type="SAM" id="SignalP"/>
    </source>
</evidence>
<dbReference type="RefSeq" id="WP_377057031.1">
    <property type="nucleotide sequence ID" value="NZ_JBHLVZ010000114.1"/>
</dbReference>
<feature type="domain" description="DUF374" evidence="2">
    <location>
        <begin position="82"/>
        <end position="149"/>
    </location>
</feature>
<proteinExistence type="predicted"/>
<keyword evidence="3" id="KW-0808">Transferase</keyword>
<organism evidence="3 4">
    <name type="scientific">Muricoccus vinaceus</name>
    <dbReference type="NCBI Taxonomy" id="424704"/>
    <lineage>
        <taxon>Bacteria</taxon>
        <taxon>Pseudomonadati</taxon>
        <taxon>Pseudomonadota</taxon>
        <taxon>Alphaproteobacteria</taxon>
        <taxon>Acetobacterales</taxon>
        <taxon>Roseomonadaceae</taxon>
        <taxon>Muricoccus</taxon>
    </lineage>
</organism>
<keyword evidence="3" id="KW-0012">Acyltransferase</keyword>
<sequence>MFRRLTRHPRFLSLAARLLGLYVALAHRTTRWTLAAEGATEALRNGAADGPIILAFWHERLTLGPSLWVTMRGLVPGLAPKRPQVLVSRHRDGVFIGNVVARFGLETIHGSSSKAGSSKGGSAALRAMLRVLRAQGVVAITPDGPRGPRRVAATGVGQLAAFSGAPVFAYAAATTRCIRLRSWDRSVVPLPFARGLMILLPPFTVPPDCGEAGRAAVEAWLTEACEAADAWAEASRAGTGTGAALAAARALAGRPPPVLLPTLAAPDEAQGA</sequence>
<evidence type="ECO:0000259" key="2">
    <source>
        <dbReference type="Pfam" id="PF04028"/>
    </source>
</evidence>
<comment type="caution">
    <text evidence="3">The sequence shown here is derived from an EMBL/GenBank/DDBJ whole genome shotgun (WGS) entry which is preliminary data.</text>
</comment>
<dbReference type="GO" id="GO:0016746">
    <property type="term" value="F:acyltransferase activity"/>
    <property type="evidence" value="ECO:0007669"/>
    <property type="project" value="UniProtKB-KW"/>
</dbReference>
<keyword evidence="1" id="KW-0732">Signal</keyword>
<protein>
    <submittedName>
        <fullName evidence="3">Lysophospholipid acyltransferase family protein</fullName>
    </submittedName>
</protein>
<dbReference type="InterPro" id="IPR007172">
    <property type="entry name" value="DUF374"/>
</dbReference>
<dbReference type="Proteomes" id="UP001589789">
    <property type="component" value="Unassembled WGS sequence"/>
</dbReference>
<evidence type="ECO:0000313" key="4">
    <source>
        <dbReference type="Proteomes" id="UP001589789"/>
    </source>
</evidence>
<dbReference type="Pfam" id="PF04028">
    <property type="entry name" value="DUF374"/>
    <property type="match status" value="1"/>
</dbReference>
<dbReference type="EMBL" id="JBHLVZ010000114">
    <property type="protein sequence ID" value="MFC0389551.1"/>
    <property type="molecule type" value="Genomic_DNA"/>
</dbReference>